<dbReference type="InterPro" id="IPR007110">
    <property type="entry name" value="Ig-like_dom"/>
</dbReference>
<reference evidence="3 4" key="1">
    <citation type="submission" date="2022-12" db="EMBL/GenBank/DDBJ databases">
        <title>Chromosome-level genome of Tegillarca granosa.</title>
        <authorList>
            <person name="Kim J."/>
        </authorList>
    </citation>
    <scope>NUCLEOTIDE SEQUENCE [LARGE SCALE GENOMIC DNA]</scope>
    <source>
        <strain evidence="3">Teg-2019</strain>
        <tissue evidence="3">Adductor muscle</tissue>
    </source>
</reference>
<protein>
    <recommendedName>
        <fullName evidence="2">Ig-like domain-containing protein</fullName>
    </recommendedName>
</protein>
<keyword evidence="1" id="KW-1133">Transmembrane helix</keyword>
<evidence type="ECO:0000313" key="3">
    <source>
        <dbReference type="EMBL" id="KAJ8307743.1"/>
    </source>
</evidence>
<proteinExistence type="predicted"/>
<organism evidence="3 4">
    <name type="scientific">Tegillarca granosa</name>
    <name type="common">Malaysian cockle</name>
    <name type="synonym">Anadara granosa</name>
    <dbReference type="NCBI Taxonomy" id="220873"/>
    <lineage>
        <taxon>Eukaryota</taxon>
        <taxon>Metazoa</taxon>
        <taxon>Spiralia</taxon>
        <taxon>Lophotrochozoa</taxon>
        <taxon>Mollusca</taxon>
        <taxon>Bivalvia</taxon>
        <taxon>Autobranchia</taxon>
        <taxon>Pteriomorphia</taxon>
        <taxon>Arcoida</taxon>
        <taxon>Arcoidea</taxon>
        <taxon>Arcidae</taxon>
        <taxon>Tegillarca</taxon>
    </lineage>
</organism>
<evidence type="ECO:0000259" key="2">
    <source>
        <dbReference type="PROSITE" id="PS50835"/>
    </source>
</evidence>
<keyword evidence="4" id="KW-1185">Reference proteome</keyword>
<gene>
    <name evidence="3" type="ORF">KUTeg_014705</name>
</gene>
<keyword evidence="1" id="KW-0812">Transmembrane</keyword>
<sequence length="240" mass="27470">MVTLFLGCVSAETVCLHDDVVIRWDLQQYKDIAYAYLQHEGELIVSIGSPNFFIIDEKFNNKVNLNVTKTWLIAMTVYNINSRDNGTYTCTVGSIGKREITIKRYLTIRDPGDDINLYITEDDQCRTVNCVSNYNVTIRLAERIVVNRASKYYRIWWDIVGNKETTTRFTSMNVKMYQQSTGGIIGCVVGVIVLLVVVLIVVIVIKLRKKDSCKLKETIKDKEQEECCLQNQTDLKVSIT</sequence>
<comment type="caution">
    <text evidence="3">The sequence shown here is derived from an EMBL/GenBank/DDBJ whole genome shotgun (WGS) entry which is preliminary data.</text>
</comment>
<name>A0ABQ9ERB2_TEGGR</name>
<dbReference type="Proteomes" id="UP001217089">
    <property type="component" value="Unassembled WGS sequence"/>
</dbReference>
<feature type="domain" description="Ig-like" evidence="2">
    <location>
        <begin position="1"/>
        <end position="101"/>
    </location>
</feature>
<accession>A0ABQ9ERB2</accession>
<evidence type="ECO:0000313" key="4">
    <source>
        <dbReference type="Proteomes" id="UP001217089"/>
    </source>
</evidence>
<evidence type="ECO:0000256" key="1">
    <source>
        <dbReference type="SAM" id="Phobius"/>
    </source>
</evidence>
<dbReference type="Gene3D" id="2.60.40.10">
    <property type="entry name" value="Immunoglobulins"/>
    <property type="match status" value="1"/>
</dbReference>
<dbReference type="EMBL" id="JARBDR010000735">
    <property type="protein sequence ID" value="KAJ8307743.1"/>
    <property type="molecule type" value="Genomic_DNA"/>
</dbReference>
<feature type="transmembrane region" description="Helical" evidence="1">
    <location>
        <begin position="183"/>
        <end position="205"/>
    </location>
</feature>
<dbReference type="InterPro" id="IPR013783">
    <property type="entry name" value="Ig-like_fold"/>
</dbReference>
<keyword evidence="1" id="KW-0472">Membrane</keyword>
<dbReference type="PROSITE" id="PS50835">
    <property type="entry name" value="IG_LIKE"/>
    <property type="match status" value="1"/>
</dbReference>